<proteinExistence type="predicted"/>
<dbReference type="Pfam" id="PF25941">
    <property type="entry name" value="PDDEXK_16"/>
    <property type="match status" value="1"/>
</dbReference>
<accession>A0AA41KMI2</accession>
<sequence length="154" mass="17553">MTVVIDPRDLSRGQQERLQRGGDAFDELAEELVAEEWGLEGLGLEAEWWDLRHPDRPTKYEVKSTQSTIGEDYPADGRFRVWEGQTRSLVASDAQGTAWYAFVLFDEDAGLLRIQRRRPSTVLSVVQERGGWNESGHESMGRQHKLPIETVIDL</sequence>
<protein>
    <submittedName>
        <fullName evidence="1">Uncharacterized protein</fullName>
    </submittedName>
</protein>
<gene>
    <name evidence="1" type="ORF">KTS37_19235</name>
</gene>
<keyword evidence="2" id="KW-1185">Reference proteome</keyword>
<comment type="caution">
    <text evidence="1">The sequence shown here is derived from an EMBL/GenBank/DDBJ whole genome shotgun (WGS) entry which is preliminary data.</text>
</comment>
<evidence type="ECO:0000313" key="1">
    <source>
        <dbReference type="EMBL" id="MBV0903924.1"/>
    </source>
</evidence>
<name>A0AA41KMI2_9EURY</name>
<dbReference type="EMBL" id="JAHQXE010000010">
    <property type="protein sequence ID" value="MBV0903924.1"/>
    <property type="molecule type" value="Genomic_DNA"/>
</dbReference>
<dbReference type="AlphaFoldDB" id="A0AA41KMI2"/>
<dbReference type="RefSeq" id="WP_217284980.1">
    <property type="nucleotide sequence ID" value="NZ_JAHQXE010000010.1"/>
</dbReference>
<dbReference type="Proteomes" id="UP001166304">
    <property type="component" value="Unassembled WGS sequence"/>
</dbReference>
<dbReference type="InterPro" id="IPR058715">
    <property type="entry name" value="PDDEXK_nuclease-rel"/>
</dbReference>
<evidence type="ECO:0000313" key="2">
    <source>
        <dbReference type="Proteomes" id="UP001166304"/>
    </source>
</evidence>
<reference evidence="1" key="1">
    <citation type="submission" date="2021-06" db="EMBL/GenBank/DDBJ databases">
        <title>New haloarchaea isolates fom saline soil.</title>
        <authorList>
            <person name="Duran-Viseras A."/>
            <person name="Sanchez-Porro C.S."/>
            <person name="Ventosa A."/>
        </authorList>
    </citation>
    <scope>NUCLEOTIDE SEQUENCE</scope>
    <source>
        <strain evidence="1">JCM 18369</strain>
    </source>
</reference>
<organism evidence="1 2">
    <name type="scientific">Haloarcula salina</name>
    <dbReference type="NCBI Taxonomy" id="1429914"/>
    <lineage>
        <taxon>Archaea</taxon>
        <taxon>Methanobacteriati</taxon>
        <taxon>Methanobacteriota</taxon>
        <taxon>Stenosarchaea group</taxon>
        <taxon>Halobacteria</taxon>
        <taxon>Halobacteriales</taxon>
        <taxon>Haloarculaceae</taxon>
        <taxon>Haloarcula</taxon>
    </lineage>
</organism>